<dbReference type="Gene3D" id="3.90.320.10">
    <property type="match status" value="1"/>
</dbReference>
<dbReference type="RefSeq" id="WP_010701665.1">
    <property type="nucleotide sequence ID" value="NZ_CM001844.1"/>
</dbReference>
<dbReference type="InterPro" id="IPR051703">
    <property type="entry name" value="NF-kappa-B_Signaling_Reg"/>
</dbReference>
<name>N6UC97_9HYPH</name>
<evidence type="ECO:0000313" key="2">
    <source>
        <dbReference type="EMBL" id="ENN90244.1"/>
    </source>
</evidence>
<dbReference type="PANTHER" id="PTHR46609:SF6">
    <property type="entry name" value="EXONUCLEASE, PHAGE-TYPE_RECB, C-TERMINAL DOMAIN-CONTAINING PROTEIN-RELATED"/>
    <property type="match status" value="1"/>
</dbReference>
<dbReference type="Proteomes" id="UP000014038">
    <property type="component" value="Chromosome"/>
</dbReference>
<dbReference type="GO" id="GO:0004527">
    <property type="term" value="F:exonuclease activity"/>
    <property type="evidence" value="ECO:0007669"/>
    <property type="project" value="UniProtKB-KW"/>
</dbReference>
<evidence type="ECO:0000259" key="1">
    <source>
        <dbReference type="Pfam" id="PF09588"/>
    </source>
</evidence>
<dbReference type="AlphaFoldDB" id="N6UC97"/>
<keyword evidence="2" id="KW-0378">Hydrolase</keyword>
<feature type="domain" description="YqaJ viral recombinase" evidence="1">
    <location>
        <begin position="13"/>
        <end position="153"/>
    </location>
</feature>
<reference evidence="2 3" key="1">
    <citation type="journal article" date="2013" name="PLoS Genet.">
        <title>A gene transfer agent and a dynamic repertoire of secretion systems hold the keys to the explosive radiation of the emerging pathogen Bartonella.</title>
        <authorList>
            <person name="Guy L."/>
            <person name="Nystedt B."/>
            <person name="Toft C."/>
            <person name="Zaremba-Niedzwiedzka K."/>
            <person name="Berglund E.C."/>
            <person name="Granberg F."/>
            <person name="Naslund K."/>
            <person name="Eriksson A.S."/>
            <person name="Andersson S.G."/>
        </authorList>
    </citation>
    <scope>NUCLEOTIDE SEQUENCE [LARGE SCALE GENOMIC DNA]</scope>
    <source>
        <strain evidence="2 3">91-4</strain>
    </source>
</reference>
<dbReference type="EMBL" id="AGWA01000019">
    <property type="protein sequence ID" value="ENN90244.1"/>
    <property type="molecule type" value="Genomic_DNA"/>
</dbReference>
<comment type="caution">
    <text evidence="2">The sequence shown here is derived from an EMBL/GenBank/DDBJ whole genome shotgun (WGS) entry which is preliminary data.</text>
</comment>
<dbReference type="Pfam" id="PF09588">
    <property type="entry name" value="YqaJ"/>
    <property type="match status" value="1"/>
</dbReference>
<dbReference type="SUPFAM" id="SSF52980">
    <property type="entry name" value="Restriction endonuclease-like"/>
    <property type="match status" value="1"/>
</dbReference>
<gene>
    <name evidence="2" type="primary">exo</name>
    <name evidence="2" type="ORF">BBbe_11570</name>
</gene>
<proteinExistence type="predicted"/>
<dbReference type="PANTHER" id="PTHR46609">
    <property type="entry name" value="EXONUCLEASE, PHAGE-TYPE/RECB, C-TERMINAL DOMAIN-CONTAINING PROTEIN"/>
    <property type="match status" value="1"/>
</dbReference>
<dbReference type="HOGENOM" id="CLU_065649_2_0_5"/>
<dbReference type="InterPro" id="IPR011604">
    <property type="entry name" value="PDDEXK-like_dom_sf"/>
</dbReference>
<dbReference type="OrthoDB" id="1245848at2"/>
<keyword evidence="3" id="KW-1185">Reference proteome</keyword>
<keyword evidence="2" id="KW-0269">Exonuclease</keyword>
<accession>N6UC97</accession>
<sequence length="221" mass="25540">MPIIIDCVQGTDEWRQVRNGLITASLFEMVMARKKDGQKTQKYHCVMMKLAGERITGKSVEEGTTLSMRRGTQLEPNARQLYGTFMQTEPECIGFVLADDRKKGFSPDAFIGTSGLLEIKTKKPEILIPYFYQNIFPVEHKAQCQGGLWIAQREWVDLMLYWPDMPPLIKRAYRDEPYIHRLEAEINRFNDALENMVHKIQQVGRGLFTTIRQGNIPKQTN</sequence>
<evidence type="ECO:0000313" key="3">
    <source>
        <dbReference type="Proteomes" id="UP000014038"/>
    </source>
</evidence>
<dbReference type="PATRIC" id="fig|1094491.5.peg.1274"/>
<protein>
    <submittedName>
        <fullName evidence="2">Phage-related exonuclease</fullName>
    </submittedName>
</protein>
<dbReference type="InterPro" id="IPR011335">
    <property type="entry name" value="Restrct_endonuc-II-like"/>
</dbReference>
<dbReference type="InterPro" id="IPR019080">
    <property type="entry name" value="YqaJ_viral_recombinase"/>
</dbReference>
<keyword evidence="2" id="KW-0540">Nuclease</keyword>
<dbReference type="STRING" id="1094491.BBbe_11570"/>
<dbReference type="eggNOG" id="ENOG5030IDW">
    <property type="taxonomic scope" value="Bacteria"/>
</dbReference>
<organism evidence="2 3">
    <name type="scientific">Bartonella bovis 91-4</name>
    <dbReference type="NCBI Taxonomy" id="1094491"/>
    <lineage>
        <taxon>Bacteria</taxon>
        <taxon>Pseudomonadati</taxon>
        <taxon>Pseudomonadota</taxon>
        <taxon>Alphaproteobacteria</taxon>
        <taxon>Hyphomicrobiales</taxon>
        <taxon>Bartonellaceae</taxon>
        <taxon>Bartonella</taxon>
    </lineage>
</organism>